<gene>
    <name evidence="3" type="ORF">OSTQU699_LOCUS3839</name>
</gene>
<dbReference type="Proteomes" id="UP000708148">
    <property type="component" value="Unassembled WGS sequence"/>
</dbReference>
<feature type="compositionally biased region" description="Polar residues" evidence="2">
    <location>
        <begin position="720"/>
        <end position="745"/>
    </location>
</feature>
<comment type="caution">
    <text evidence="3">The sequence shown here is derived from an EMBL/GenBank/DDBJ whole genome shotgun (WGS) entry which is preliminary data.</text>
</comment>
<accession>A0A8S1J4P0</accession>
<name>A0A8S1J4P0_9CHLO</name>
<proteinExistence type="predicted"/>
<sequence>MASDRAVSIVVVDISPNFLLEHPPGTGQRVRARRGLLDRISGQLFAAWRDMANGNVCSYCFRVDQTRLAEHANAGQEVHADFFVADDWSLAEALCTVFMGLTQLEVQERKNHLGVPQETSELMETLQGIIDCISEDPKEPKYEELREALSWKTLQSDQQNPIWTLHTWQEPAWEGFCWQNDVAFMRSKPPHQQAFKILQLEGVKAEHRLGVDVGRVWPDLEFPKGQPHRGLSISDIMSFRKHVKGKIAEKCKQEVDRVTARVIHAMLTSIEHLLKSLACPPEEHLLAPLHNIEMADPPRCIPMTAFRERRELLQRIEAMNKDAQDKDATLLKLQQERSRIGTEPSMQCGDEASLKEINALLRKQLFESAQEVERAEHVANEVRKQLTILQQSQNISGEGDFPLKYQATKMYLAKGVEYFQIFMKHYNKLAKSYDAFSCQMELALEMEFMLQTINRNVQDRYDNLLSGMLNGLHNLEDRHTASKATHSFLALYCQRYWRQLFLGTHANSTQKQQPELHKDSNPFAANAFEDYWNCDKHNTLMKTVASLSIKKPQNDSKGEIINWFESALWKAFKWFWDASVVMFLQRPKLQFYFRLQKGSTSVCSFSQAEHQFIDAACKEGEPVVVIVPAVFEESGTPEMRELSWVLKVENRQRRQLETWPASTLDFYESGQFVYPQRRPTCNSPDADLYGEAANANAAPGGLDSSGASAPRNNYDGVTTLVPQQPDRQFMNNPANRSNCQARPGN</sequence>
<dbReference type="OrthoDB" id="579739at2759"/>
<organism evidence="3 4">
    <name type="scientific">Ostreobium quekettii</name>
    <dbReference type="NCBI Taxonomy" id="121088"/>
    <lineage>
        <taxon>Eukaryota</taxon>
        <taxon>Viridiplantae</taxon>
        <taxon>Chlorophyta</taxon>
        <taxon>core chlorophytes</taxon>
        <taxon>Ulvophyceae</taxon>
        <taxon>TCBD clade</taxon>
        <taxon>Bryopsidales</taxon>
        <taxon>Ostreobineae</taxon>
        <taxon>Ostreobiaceae</taxon>
        <taxon>Ostreobium</taxon>
    </lineage>
</organism>
<evidence type="ECO:0000256" key="2">
    <source>
        <dbReference type="SAM" id="MobiDB-lite"/>
    </source>
</evidence>
<protein>
    <submittedName>
        <fullName evidence="3">Uncharacterized protein</fullName>
    </submittedName>
</protein>
<feature type="coiled-coil region" evidence="1">
    <location>
        <begin position="309"/>
        <end position="336"/>
    </location>
</feature>
<evidence type="ECO:0000313" key="4">
    <source>
        <dbReference type="Proteomes" id="UP000708148"/>
    </source>
</evidence>
<evidence type="ECO:0000313" key="3">
    <source>
        <dbReference type="EMBL" id="CAD7698478.1"/>
    </source>
</evidence>
<dbReference type="EMBL" id="CAJHUC010000836">
    <property type="protein sequence ID" value="CAD7698478.1"/>
    <property type="molecule type" value="Genomic_DNA"/>
</dbReference>
<evidence type="ECO:0000256" key="1">
    <source>
        <dbReference type="SAM" id="Coils"/>
    </source>
</evidence>
<dbReference type="AlphaFoldDB" id="A0A8S1J4P0"/>
<keyword evidence="4" id="KW-1185">Reference proteome</keyword>
<feature type="region of interest" description="Disordered" evidence="2">
    <location>
        <begin position="697"/>
        <end position="745"/>
    </location>
</feature>
<keyword evidence="1" id="KW-0175">Coiled coil</keyword>
<reference evidence="3" key="1">
    <citation type="submission" date="2020-12" db="EMBL/GenBank/DDBJ databases">
        <authorList>
            <person name="Iha C."/>
        </authorList>
    </citation>
    <scope>NUCLEOTIDE SEQUENCE</scope>
</reference>